<dbReference type="PANTHER" id="PTHR42648">
    <property type="entry name" value="TRANSPOSASE, PUTATIVE-RELATED"/>
    <property type="match status" value="1"/>
</dbReference>
<dbReference type="OrthoDB" id="7691805at2759"/>
<comment type="function">
    <text evidence="1">The aspartyl protease (PR) mediates the proteolytic cleavages of the Gag and Gag-Pol polyproteins after assembly of the VLP.</text>
</comment>
<evidence type="ECO:0000256" key="6">
    <source>
        <dbReference type="ARBA" id="ARBA00022722"/>
    </source>
</evidence>
<dbReference type="EMBL" id="SEOQ01000489">
    <property type="protein sequence ID" value="TFY61846.1"/>
    <property type="molecule type" value="Genomic_DNA"/>
</dbReference>
<dbReference type="GO" id="GO:0003964">
    <property type="term" value="F:RNA-directed DNA polymerase activity"/>
    <property type="evidence" value="ECO:0007669"/>
    <property type="project" value="UniProtKB-KW"/>
</dbReference>
<sequence length="783" mass="86498">MSLVQSPSGPAGSLTGRISRRNSANSEKEKEKAGKAPSDYKPSGDAVAKLAMVHEPPPDPETTIRLFEVVERLSQRDDLLRKWLVDSGASRIMSSVCEWFSTYHEFDEPLALWLGDNSSINALGVGRIPIFMCAASETHKVILQDALYVPDLHGNLISVSHLTKRRARVQFLESSCQIFDQAGILTCEGHLEDNLYILDASTDAPETAYIATSLSAPSTPVSESVFAACTKVASADTKNKGMVKGMKIVGDKMKKAVEVCVPCLKGKQTREDIPKETEMCAVVILGHVYSDVCGPMQTQSCQGYKYFVSWIDNHSRRTAIDGMRAKSDVLPRLKEFIARVELKSGKPVHVLHMDGGGKYDSEKMHTFLRGRGIQHEMTTAETPKLNGISERFNCTVMEMGCSMLTDAGLPNTFWFDAVEYATYIHNVVPTHSLKGDVMPYKVWSGNKPNVALVRTFRCTVHVHIPKSRRRKLDVKSLECTFIGYAQNCKAYQLVHRPSGRIIESRDVVFDENMGPRERIHIDTEDDNDTEDADDDDRAEHDAYWSDDDDDDDSAPPSGDSGAGVGNPPGSSDTSEGGKDTSAEDGPGDEAPTEVDAPAPAEDPAVPEAPEAPAALQLCRSSRKAKLPVLDDDPCYKVNAYEPKTMPKPAGEDQSAYSACLPCRGDPRTYTEVMSCPEAPYWNALFQEEIDILCRRGIFKVVDRPGDRKVIQSKWVCKEKPTPDGESVDRLRSHVVTKGFTQIQGIDYDETFVPVMKYTSLRVVLALAASMDLELHQMDVKSQW</sequence>
<dbReference type="AlphaFoldDB" id="A0A4Y9YH08"/>
<dbReference type="SUPFAM" id="SSF53098">
    <property type="entry name" value="Ribonuclease H-like"/>
    <property type="match status" value="1"/>
</dbReference>
<evidence type="ECO:0000256" key="13">
    <source>
        <dbReference type="ARBA" id="ARBA00022884"/>
    </source>
</evidence>
<evidence type="ECO:0000256" key="5">
    <source>
        <dbReference type="ARBA" id="ARBA00022695"/>
    </source>
</evidence>
<evidence type="ECO:0000256" key="15">
    <source>
        <dbReference type="ARBA" id="ARBA00022918"/>
    </source>
</evidence>
<feature type="compositionally biased region" description="Low complexity" evidence="22">
    <location>
        <begin position="593"/>
        <end position="606"/>
    </location>
</feature>
<comment type="catalytic activity">
    <reaction evidence="20">
        <text>DNA(n) + a 2'-deoxyribonucleoside 5'-triphosphate = DNA(n+1) + diphosphate</text>
        <dbReference type="Rhea" id="RHEA:22508"/>
        <dbReference type="Rhea" id="RHEA-COMP:17339"/>
        <dbReference type="Rhea" id="RHEA-COMP:17340"/>
        <dbReference type="ChEBI" id="CHEBI:33019"/>
        <dbReference type="ChEBI" id="CHEBI:61560"/>
        <dbReference type="ChEBI" id="CHEBI:173112"/>
        <dbReference type="EC" id="2.7.7.49"/>
    </reaction>
</comment>
<evidence type="ECO:0000256" key="11">
    <source>
        <dbReference type="ARBA" id="ARBA00022840"/>
    </source>
</evidence>
<comment type="catalytic activity">
    <reaction evidence="21">
        <text>DNA(n) + a 2'-deoxyribonucleoside 5'-triphosphate = DNA(n+1) + diphosphate</text>
        <dbReference type="Rhea" id="RHEA:22508"/>
        <dbReference type="Rhea" id="RHEA-COMP:17339"/>
        <dbReference type="Rhea" id="RHEA-COMP:17340"/>
        <dbReference type="ChEBI" id="CHEBI:33019"/>
        <dbReference type="ChEBI" id="CHEBI:61560"/>
        <dbReference type="ChEBI" id="CHEBI:173112"/>
        <dbReference type="EC" id="2.7.7.7"/>
    </reaction>
</comment>
<evidence type="ECO:0000313" key="25">
    <source>
        <dbReference type="Proteomes" id="UP000298327"/>
    </source>
</evidence>
<keyword evidence="16" id="KW-0239">DNA-directed DNA polymerase</keyword>
<dbReference type="PROSITE" id="PS50994">
    <property type="entry name" value="INTEGRASE"/>
    <property type="match status" value="1"/>
</dbReference>
<dbReference type="GO" id="GO:0008233">
    <property type="term" value="F:peptidase activity"/>
    <property type="evidence" value="ECO:0007669"/>
    <property type="project" value="UniProtKB-KW"/>
</dbReference>
<gene>
    <name evidence="24" type="ORF">EVG20_g6900</name>
</gene>
<dbReference type="STRING" id="205917.A0A4Y9YH08"/>
<keyword evidence="5" id="KW-0548">Nucleotidyltransferase</keyword>
<evidence type="ECO:0000256" key="8">
    <source>
        <dbReference type="ARBA" id="ARBA00022741"/>
    </source>
</evidence>
<evidence type="ECO:0000256" key="18">
    <source>
        <dbReference type="ARBA" id="ARBA00023172"/>
    </source>
</evidence>
<feature type="compositionally biased region" description="Acidic residues" evidence="22">
    <location>
        <begin position="544"/>
        <end position="553"/>
    </location>
</feature>
<keyword evidence="10" id="KW-0378">Hydrolase</keyword>
<proteinExistence type="predicted"/>
<dbReference type="Pfam" id="PF25597">
    <property type="entry name" value="SH3_retrovirus"/>
    <property type="match status" value="1"/>
</dbReference>
<evidence type="ECO:0000256" key="9">
    <source>
        <dbReference type="ARBA" id="ARBA00022759"/>
    </source>
</evidence>
<name>A0A4Y9YH08_9AGAM</name>
<dbReference type="GO" id="GO:0003723">
    <property type="term" value="F:RNA binding"/>
    <property type="evidence" value="ECO:0007669"/>
    <property type="project" value="UniProtKB-KW"/>
</dbReference>
<keyword evidence="16" id="KW-0808">Transferase</keyword>
<dbReference type="GO" id="GO:0046872">
    <property type="term" value="F:metal ion binding"/>
    <property type="evidence" value="ECO:0007669"/>
    <property type="project" value="UniProtKB-KW"/>
</dbReference>
<evidence type="ECO:0000256" key="7">
    <source>
        <dbReference type="ARBA" id="ARBA00022723"/>
    </source>
</evidence>
<feature type="compositionally biased region" description="Acidic residues" evidence="22">
    <location>
        <begin position="523"/>
        <end position="536"/>
    </location>
</feature>
<keyword evidence="9" id="KW-0255">Endonuclease</keyword>
<dbReference type="Pfam" id="PF07727">
    <property type="entry name" value="RVT_2"/>
    <property type="match status" value="1"/>
</dbReference>
<keyword evidence="2" id="KW-0815">Transposition</keyword>
<keyword evidence="13" id="KW-0694">RNA-binding</keyword>
<keyword evidence="12" id="KW-0460">Magnesium</keyword>
<keyword evidence="25" id="KW-1185">Reference proteome</keyword>
<evidence type="ECO:0000256" key="20">
    <source>
        <dbReference type="ARBA" id="ARBA00048173"/>
    </source>
</evidence>
<dbReference type="PANTHER" id="PTHR42648:SF11">
    <property type="entry name" value="TRANSPOSON TY4-P GAG-POL POLYPROTEIN"/>
    <property type="match status" value="1"/>
</dbReference>
<evidence type="ECO:0000256" key="2">
    <source>
        <dbReference type="ARBA" id="ARBA00022578"/>
    </source>
</evidence>
<keyword evidence="14" id="KW-0229">DNA integration</keyword>
<feature type="domain" description="Integrase catalytic" evidence="23">
    <location>
        <begin position="270"/>
        <end position="447"/>
    </location>
</feature>
<keyword evidence="3" id="KW-1188">Viral release from host cell</keyword>
<evidence type="ECO:0000256" key="1">
    <source>
        <dbReference type="ARBA" id="ARBA00002180"/>
    </source>
</evidence>
<evidence type="ECO:0000259" key="23">
    <source>
        <dbReference type="PROSITE" id="PS50994"/>
    </source>
</evidence>
<dbReference type="GO" id="GO:0006508">
    <property type="term" value="P:proteolysis"/>
    <property type="evidence" value="ECO:0007669"/>
    <property type="project" value="UniProtKB-KW"/>
</dbReference>
<dbReference type="GO" id="GO:0015074">
    <property type="term" value="P:DNA integration"/>
    <property type="evidence" value="ECO:0007669"/>
    <property type="project" value="UniProtKB-KW"/>
</dbReference>
<dbReference type="GO" id="GO:0005524">
    <property type="term" value="F:ATP binding"/>
    <property type="evidence" value="ECO:0007669"/>
    <property type="project" value="UniProtKB-KW"/>
</dbReference>
<dbReference type="GO" id="GO:0005634">
    <property type="term" value="C:nucleus"/>
    <property type="evidence" value="ECO:0007669"/>
    <property type="project" value="UniProtKB-ARBA"/>
</dbReference>
<evidence type="ECO:0000256" key="17">
    <source>
        <dbReference type="ARBA" id="ARBA00023113"/>
    </source>
</evidence>
<feature type="compositionally biased region" description="Basic and acidic residues" evidence="22">
    <location>
        <begin position="513"/>
        <end position="522"/>
    </location>
</feature>
<dbReference type="InterPro" id="IPR039537">
    <property type="entry name" value="Retrotran_Ty1/copia-like"/>
</dbReference>
<reference evidence="24 25" key="1">
    <citation type="submission" date="2019-02" db="EMBL/GenBank/DDBJ databases">
        <title>Genome sequencing of the rare red list fungi Dentipellis fragilis.</title>
        <authorList>
            <person name="Buettner E."/>
            <person name="Kellner H."/>
        </authorList>
    </citation>
    <scope>NUCLEOTIDE SEQUENCE [LARGE SCALE GENOMIC DNA]</scope>
    <source>
        <strain evidence="24 25">DSM 105465</strain>
    </source>
</reference>
<evidence type="ECO:0000256" key="14">
    <source>
        <dbReference type="ARBA" id="ARBA00022908"/>
    </source>
</evidence>
<dbReference type="GO" id="GO:0006310">
    <property type="term" value="P:DNA recombination"/>
    <property type="evidence" value="ECO:0007669"/>
    <property type="project" value="UniProtKB-KW"/>
</dbReference>
<evidence type="ECO:0000256" key="3">
    <source>
        <dbReference type="ARBA" id="ARBA00022612"/>
    </source>
</evidence>
<evidence type="ECO:0000256" key="4">
    <source>
        <dbReference type="ARBA" id="ARBA00022670"/>
    </source>
</evidence>
<dbReference type="InterPro" id="IPR001584">
    <property type="entry name" value="Integrase_cat-core"/>
</dbReference>
<keyword evidence="18" id="KW-0233">DNA recombination</keyword>
<evidence type="ECO:0000256" key="19">
    <source>
        <dbReference type="ARBA" id="ARBA00023268"/>
    </source>
</evidence>
<dbReference type="GO" id="GO:0032196">
    <property type="term" value="P:transposition"/>
    <property type="evidence" value="ECO:0007669"/>
    <property type="project" value="UniProtKB-KW"/>
</dbReference>
<dbReference type="Proteomes" id="UP000298327">
    <property type="component" value="Unassembled WGS sequence"/>
</dbReference>
<keyword evidence="6" id="KW-0540">Nuclease</keyword>
<protein>
    <recommendedName>
        <fullName evidence="23">Integrase catalytic domain-containing protein</fullName>
    </recommendedName>
</protein>
<keyword evidence="17" id="KW-0917">Virion maturation</keyword>
<keyword evidence="15" id="KW-0695">RNA-directed DNA polymerase</keyword>
<dbReference type="Gene3D" id="3.30.420.10">
    <property type="entry name" value="Ribonuclease H-like superfamily/Ribonuclease H"/>
    <property type="match status" value="1"/>
</dbReference>
<evidence type="ECO:0000256" key="10">
    <source>
        <dbReference type="ARBA" id="ARBA00022801"/>
    </source>
</evidence>
<comment type="caution">
    <text evidence="24">The sequence shown here is derived from an EMBL/GenBank/DDBJ whole genome shotgun (WGS) entry which is preliminary data.</text>
</comment>
<keyword evidence="7" id="KW-0479">Metal-binding</keyword>
<evidence type="ECO:0000256" key="12">
    <source>
        <dbReference type="ARBA" id="ARBA00022842"/>
    </source>
</evidence>
<evidence type="ECO:0000313" key="24">
    <source>
        <dbReference type="EMBL" id="TFY61846.1"/>
    </source>
</evidence>
<organism evidence="24 25">
    <name type="scientific">Dentipellis fragilis</name>
    <dbReference type="NCBI Taxonomy" id="205917"/>
    <lineage>
        <taxon>Eukaryota</taxon>
        <taxon>Fungi</taxon>
        <taxon>Dikarya</taxon>
        <taxon>Basidiomycota</taxon>
        <taxon>Agaricomycotina</taxon>
        <taxon>Agaricomycetes</taxon>
        <taxon>Russulales</taxon>
        <taxon>Hericiaceae</taxon>
        <taxon>Dentipellis</taxon>
    </lineage>
</organism>
<evidence type="ECO:0000256" key="16">
    <source>
        <dbReference type="ARBA" id="ARBA00022932"/>
    </source>
</evidence>
<dbReference type="Pfam" id="PF22936">
    <property type="entry name" value="Pol_BBD"/>
    <property type="match status" value="1"/>
</dbReference>
<keyword evidence="4" id="KW-0645">Protease</keyword>
<dbReference type="GO" id="GO:0003887">
    <property type="term" value="F:DNA-directed DNA polymerase activity"/>
    <property type="evidence" value="ECO:0007669"/>
    <property type="project" value="UniProtKB-KW"/>
</dbReference>
<keyword evidence="19" id="KW-0511">Multifunctional enzyme</keyword>
<dbReference type="InterPro" id="IPR057670">
    <property type="entry name" value="SH3_retrovirus"/>
</dbReference>
<dbReference type="InterPro" id="IPR013103">
    <property type="entry name" value="RVT_2"/>
</dbReference>
<dbReference type="InterPro" id="IPR012337">
    <property type="entry name" value="RNaseH-like_sf"/>
</dbReference>
<accession>A0A4Y9YH08</accession>
<keyword evidence="8" id="KW-0547">Nucleotide-binding</keyword>
<feature type="region of interest" description="Disordered" evidence="22">
    <location>
        <begin position="1"/>
        <end position="45"/>
    </location>
</feature>
<keyword evidence="11" id="KW-0067">ATP-binding</keyword>
<dbReference type="GO" id="GO:0004519">
    <property type="term" value="F:endonuclease activity"/>
    <property type="evidence" value="ECO:0007669"/>
    <property type="project" value="UniProtKB-KW"/>
</dbReference>
<dbReference type="InterPro" id="IPR054722">
    <property type="entry name" value="PolX-like_BBD"/>
</dbReference>
<feature type="region of interest" description="Disordered" evidence="22">
    <location>
        <begin position="513"/>
        <end position="606"/>
    </location>
</feature>
<dbReference type="InterPro" id="IPR036397">
    <property type="entry name" value="RNaseH_sf"/>
</dbReference>
<evidence type="ECO:0000256" key="22">
    <source>
        <dbReference type="SAM" id="MobiDB-lite"/>
    </source>
</evidence>
<evidence type="ECO:0000256" key="21">
    <source>
        <dbReference type="ARBA" id="ARBA00049244"/>
    </source>
</evidence>